<keyword evidence="15" id="KW-1185">Reference proteome</keyword>
<dbReference type="STRING" id="28092.WM40_16110"/>
<dbReference type="EC" id="1.11.1.24" evidence="3"/>
<keyword evidence="5" id="KW-0049">Antioxidant</keyword>
<dbReference type="SUPFAM" id="SSF52833">
    <property type="entry name" value="Thioredoxin-like"/>
    <property type="match status" value="1"/>
</dbReference>
<evidence type="ECO:0000256" key="2">
    <source>
        <dbReference type="ARBA" id="ARBA00011245"/>
    </source>
</evidence>
<evidence type="ECO:0000256" key="8">
    <source>
        <dbReference type="ARBA" id="ARBA00023284"/>
    </source>
</evidence>
<dbReference type="GO" id="GO:0034599">
    <property type="term" value="P:cellular response to oxidative stress"/>
    <property type="evidence" value="ECO:0007669"/>
    <property type="project" value="TreeGrafter"/>
</dbReference>
<organism evidence="14 15">
    <name type="scientific">Robbsia andropogonis</name>
    <dbReference type="NCBI Taxonomy" id="28092"/>
    <lineage>
        <taxon>Bacteria</taxon>
        <taxon>Pseudomonadati</taxon>
        <taxon>Pseudomonadota</taxon>
        <taxon>Betaproteobacteria</taxon>
        <taxon>Burkholderiales</taxon>
        <taxon>Burkholderiaceae</taxon>
        <taxon>Robbsia</taxon>
    </lineage>
</organism>
<evidence type="ECO:0000256" key="6">
    <source>
        <dbReference type="ARBA" id="ARBA00023002"/>
    </source>
</evidence>
<evidence type="ECO:0000256" key="10">
    <source>
        <dbReference type="ARBA" id="ARBA00038489"/>
    </source>
</evidence>
<gene>
    <name evidence="14" type="ORF">WM40_16110</name>
</gene>
<protein>
    <recommendedName>
        <fullName evidence="3">thioredoxin-dependent peroxiredoxin</fullName>
        <ecNumber evidence="3">1.11.1.24</ecNumber>
    </recommendedName>
    <alternativeName>
        <fullName evidence="9">Thioredoxin peroxidase</fullName>
    </alternativeName>
    <alternativeName>
        <fullName evidence="11">Thioredoxin-dependent peroxiredoxin Bcp</fullName>
    </alternativeName>
</protein>
<dbReference type="GO" id="GO:0045454">
    <property type="term" value="P:cell redox homeostasis"/>
    <property type="evidence" value="ECO:0007669"/>
    <property type="project" value="TreeGrafter"/>
</dbReference>
<evidence type="ECO:0000256" key="1">
    <source>
        <dbReference type="ARBA" id="ARBA00003330"/>
    </source>
</evidence>
<comment type="caution">
    <text evidence="14">The sequence shown here is derived from an EMBL/GenBank/DDBJ whole genome shotgun (WGS) entry which is preliminary data.</text>
</comment>
<dbReference type="PATRIC" id="fig|28092.6.peg.3797"/>
<dbReference type="Gene3D" id="3.40.30.10">
    <property type="entry name" value="Glutaredoxin"/>
    <property type="match status" value="1"/>
</dbReference>
<dbReference type="InterPro" id="IPR050924">
    <property type="entry name" value="Peroxiredoxin_BCP/PrxQ"/>
</dbReference>
<evidence type="ECO:0000259" key="13">
    <source>
        <dbReference type="PROSITE" id="PS51352"/>
    </source>
</evidence>
<comment type="similarity">
    <text evidence="10">Belongs to the peroxiredoxin family. BCP/PrxQ subfamily.</text>
</comment>
<evidence type="ECO:0000256" key="3">
    <source>
        <dbReference type="ARBA" id="ARBA00013017"/>
    </source>
</evidence>
<evidence type="ECO:0000256" key="5">
    <source>
        <dbReference type="ARBA" id="ARBA00022862"/>
    </source>
</evidence>
<evidence type="ECO:0000256" key="9">
    <source>
        <dbReference type="ARBA" id="ARBA00032824"/>
    </source>
</evidence>
<dbReference type="CDD" id="cd03017">
    <property type="entry name" value="PRX_BCP"/>
    <property type="match status" value="1"/>
</dbReference>
<reference evidence="14 15" key="1">
    <citation type="submission" date="2015-03" db="EMBL/GenBank/DDBJ databases">
        <title>Draft Genome Sequence of Burkholderia andropogonis type strain ICMP2807, isolated from Sorghum bicolor.</title>
        <authorList>
            <person name="Lopes-Santos L."/>
            <person name="Castro D.B."/>
            <person name="Ottoboni L.M."/>
            <person name="Park D."/>
            <person name="Weirc B.S."/>
            <person name="Destefano S.A."/>
        </authorList>
    </citation>
    <scope>NUCLEOTIDE SEQUENCE [LARGE SCALE GENOMIC DNA]</scope>
    <source>
        <strain evidence="14 15">ICMP2807</strain>
    </source>
</reference>
<dbReference type="PANTHER" id="PTHR42801:SF4">
    <property type="entry name" value="AHPC_TSA FAMILY PROTEIN"/>
    <property type="match status" value="1"/>
</dbReference>
<sequence length="183" mass="19537">MSIASLANAPASDTAATGAPVAVGQTAPDFSAPVTQGDETDAVKHVLTLSALRGKHVVLYFYPKDGTPGCTKESMAFRDHAPAFAAANTVIVGVSRDSLPSHERFKSKLELPFGLVSDKDESVCNLYGVMKEKKMYGKTVRGIERSTFLIDAKGTIRNAWRGLKVDAHADDVLLAAQTLESSR</sequence>
<keyword evidence="4" id="KW-0575">Peroxidase</keyword>
<evidence type="ECO:0000256" key="12">
    <source>
        <dbReference type="ARBA" id="ARBA00049091"/>
    </source>
</evidence>
<dbReference type="GO" id="GO:0005737">
    <property type="term" value="C:cytoplasm"/>
    <property type="evidence" value="ECO:0007669"/>
    <property type="project" value="TreeGrafter"/>
</dbReference>
<evidence type="ECO:0000256" key="11">
    <source>
        <dbReference type="ARBA" id="ARBA00042639"/>
    </source>
</evidence>
<dbReference type="InterPro" id="IPR000866">
    <property type="entry name" value="AhpC/TSA"/>
</dbReference>
<dbReference type="InterPro" id="IPR036249">
    <property type="entry name" value="Thioredoxin-like_sf"/>
</dbReference>
<dbReference type="InterPro" id="IPR013766">
    <property type="entry name" value="Thioredoxin_domain"/>
</dbReference>
<dbReference type="FunFam" id="3.40.30.10:FF:000007">
    <property type="entry name" value="Thioredoxin-dependent thiol peroxidase"/>
    <property type="match status" value="1"/>
</dbReference>
<dbReference type="RefSeq" id="WP_024901244.1">
    <property type="nucleotide sequence ID" value="NZ_CADFGU010000002.1"/>
</dbReference>
<accession>A0A0F5JXS3</accession>
<keyword evidence="6" id="KW-0560">Oxidoreductase</keyword>
<dbReference type="PANTHER" id="PTHR42801">
    <property type="entry name" value="THIOREDOXIN-DEPENDENT PEROXIDE REDUCTASE"/>
    <property type="match status" value="1"/>
</dbReference>
<feature type="domain" description="Thioredoxin" evidence="13">
    <location>
        <begin position="21"/>
        <end position="181"/>
    </location>
</feature>
<comment type="subunit">
    <text evidence="2">Monomer.</text>
</comment>
<comment type="function">
    <text evidence="1">Thiol-specific peroxidase that catalyzes the reduction of hydrogen peroxide and organic hydroperoxides to water and alcohols, respectively. Plays a role in cell protection against oxidative stress by detoxifying peroxides and as sensor of hydrogen peroxide-mediated signaling events.</text>
</comment>
<evidence type="ECO:0000313" key="14">
    <source>
        <dbReference type="EMBL" id="KKB62623.1"/>
    </source>
</evidence>
<name>A0A0F5JXS3_9BURK</name>
<dbReference type="EMBL" id="LAQU01000017">
    <property type="protein sequence ID" value="KKB62623.1"/>
    <property type="molecule type" value="Genomic_DNA"/>
</dbReference>
<dbReference type="AlphaFoldDB" id="A0A0F5JXS3"/>
<dbReference type="PROSITE" id="PS51352">
    <property type="entry name" value="THIOREDOXIN_2"/>
    <property type="match status" value="1"/>
</dbReference>
<proteinExistence type="inferred from homology"/>
<evidence type="ECO:0000256" key="4">
    <source>
        <dbReference type="ARBA" id="ARBA00022559"/>
    </source>
</evidence>
<dbReference type="OrthoDB" id="9812811at2"/>
<keyword evidence="8" id="KW-0676">Redox-active center</keyword>
<dbReference type="Proteomes" id="UP000033618">
    <property type="component" value="Unassembled WGS sequence"/>
</dbReference>
<dbReference type="Pfam" id="PF00578">
    <property type="entry name" value="AhpC-TSA"/>
    <property type="match status" value="1"/>
</dbReference>
<evidence type="ECO:0000313" key="15">
    <source>
        <dbReference type="Proteomes" id="UP000033618"/>
    </source>
</evidence>
<evidence type="ECO:0000256" key="7">
    <source>
        <dbReference type="ARBA" id="ARBA00023157"/>
    </source>
</evidence>
<keyword evidence="7" id="KW-1015">Disulfide bond</keyword>
<dbReference type="GO" id="GO:0008379">
    <property type="term" value="F:thioredoxin peroxidase activity"/>
    <property type="evidence" value="ECO:0007669"/>
    <property type="project" value="TreeGrafter"/>
</dbReference>
<comment type="catalytic activity">
    <reaction evidence="12">
        <text>a hydroperoxide + [thioredoxin]-dithiol = an alcohol + [thioredoxin]-disulfide + H2O</text>
        <dbReference type="Rhea" id="RHEA:62620"/>
        <dbReference type="Rhea" id="RHEA-COMP:10698"/>
        <dbReference type="Rhea" id="RHEA-COMP:10700"/>
        <dbReference type="ChEBI" id="CHEBI:15377"/>
        <dbReference type="ChEBI" id="CHEBI:29950"/>
        <dbReference type="ChEBI" id="CHEBI:30879"/>
        <dbReference type="ChEBI" id="CHEBI:35924"/>
        <dbReference type="ChEBI" id="CHEBI:50058"/>
        <dbReference type="EC" id="1.11.1.24"/>
    </reaction>
</comment>